<proteinExistence type="inferred from homology"/>
<evidence type="ECO:0000256" key="1">
    <source>
        <dbReference type="ARBA" id="ARBA00003757"/>
    </source>
</evidence>
<gene>
    <name evidence="7" type="primary">DML1</name>
    <name evidence="7" type="ORF">D7B24_008852</name>
</gene>
<evidence type="ECO:0000256" key="2">
    <source>
        <dbReference type="ARBA" id="ARBA00004173"/>
    </source>
</evidence>
<dbReference type="Proteomes" id="UP000267145">
    <property type="component" value="Unassembled WGS sequence"/>
</dbReference>
<dbReference type="RefSeq" id="XP_028493397.1">
    <property type="nucleotide sequence ID" value="XM_028642935.1"/>
</dbReference>
<dbReference type="Gene3D" id="3.40.50.1440">
    <property type="entry name" value="Tubulin/FtsZ, GTPase domain"/>
    <property type="match status" value="1"/>
</dbReference>
<dbReference type="InterPro" id="IPR019605">
    <property type="entry name" value="Misato_II_tubulin-like"/>
</dbReference>
<organism evidence="7 8">
    <name type="scientific">Verticillium nonalfalfae</name>
    <dbReference type="NCBI Taxonomy" id="1051616"/>
    <lineage>
        <taxon>Eukaryota</taxon>
        <taxon>Fungi</taxon>
        <taxon>Dikarya</taxon>
        <taxon>Ascomycota</taxon>
        <taxon>Pezizomycotina</taxon>
        <taxon>Sordariomycetes</taxon>
        <taxon>Hypocreomycetidae</taxon>
        <taxon>Glomerellales</taxon>
        <taxon>Plectosphaerellaceae</taxon>
        <taxon>Verticillium</taxon>
    </lineage>
</organism>
<dbReference type="Pfam" id="PF10644">
    <property type="entry name" value="Misat_Tub_SegII"/>
    <property type="match status" value="1"/>
</dbReference>
<sequence length="517" mass="57487">MHEIITLQLGQPSNYVATHFWNTQVRQPRSLILYTVIMVSRSVWHDDEEPTVDHNIHWRPGRGADGAETFLPRTVVYDLKGGFGSLRKINALYDPGDDPSAALSWDGASVTHKLPSVAPTAYQQSLDAGLVPPELDESHVRYWSDFSRTFYHPKSLNQLYDYELNSSIRPFDKWPLGQELFQSLDKEHDIADRDFRPFVEEADQMQAIQVFTSLDDAWGGFAAEYLDRMRDEYPKATILVWGLHASQQSRLHLINVARSTAALCEHASLVIPMRIPRAGLPSNVRLNSASPWQTSALMATAIETAGLSSRAKFGSSRYTLGHLTERLNQGGKQALARLQMSASASSAMPLEPHDSRAGKQMASDEDLPLDIDLLDLAKTKPRPSPDHSHPHVFGREWTCRGWDSLARGQQDEADVATSSARTGRATEHVHSFDIAFPLLDSFPKIYTAQETEPKEFVGVETCLSTDSTVSEAVNGLRTLTTPLLGIEDRENISNDLAELAEAYRDGWSSGSDDGDDS</sequence>
<dbReference type="InterPro" id="IPR036525">
    <property type="entry name" value="Tubulin/FtsZ_GTPase_sf"/>
</dbReference>
<comment type="similarity">
    <text evidence="3">Belongs to the misato family.</text>
</comment>
<evidence type="ECO:0000259" key="6">
    <source>
        <dbReference type="Pfam" id="PF14881"/>
    </source>
</evidence>
<protein>
    <submittedName>
        <fullName evidence="7">Protein dml1</fullName>
    </submittedName>
</protein>
<dbReference type="SUPFAM" id="SSF52490">
    <property type="entry name" value="Tubulin nucleotide-binding domain-like"/>
    <property type="match status" value="1"/>
</dbReference>
<keyword evidence="4" id="KW-0496">Mitochondrion</keyword>
<evidence type="ECO:0000313" key="8">
    <source>
        <dbReference type="Proteomes" id="UP000267145"/>
    </source>
</evidence>
<evidence type="ECO:0000313" key="7">
    <source>
        <dbReference type="EMBL" id="RNJ55239.1"/>
    </source>
</evidence>
<dbReference type="InterPro" id="IPR029209">
    <property type="entry name" value="DML1/Misato_tubulin"/>
</dbReference>
<dbReference type="AlphaFoldDB" id="A0A3M9Y3Z9"/>
<dbReference type="GO" id="GO:0007005">
    <property type="term" value="P:mitochondrion organization"/>
    <property type="evidence" value="ECO:0007669"/>
    <property type="project" value="InterPro"/>
</dbReference>
<feature type="domain" description="DML1/Misato tubulin" evidence="6">
    <location>
        <begin position="132"/>
        <end position="310"/>
    </location>
</feature>
<comment type="subcellular location">
    <subcellularLocation>
        <location evidence="2">Mitochondrion</location>
    </subcellularLocation>
</comment>
<dbReference type="Pfam" id="PF14881">
    <property type="entry name" value="Tubulin_3"/>
    <property type="match status" value="1"/>
</dbReference>
<comment type="function">
    <text evidence="1">Involved in the partitioning of the mitochondrial organelle and mitochondrial DNA (mtDNA) inheritance.</text>
</comment>
<dbReference type="PANTHER" id="PTHR13391">
    <property type="entry name" value="MITOCHONDRIAL DISTRIBUTION REGULATOR MISATO"/>
    <property type="match status" value="1"/>
</dbReference>
<evidence type="ECO:0000259" key="5">
    <source>
        <dbReference type="Pfam" id="PF10644"/>
    </source>
</evidence>
<keyword evidence="8" id="KW-1185">Reference proteome</keyword>
<reference evidence="7 8" key="1">
    <citation type="submission" date="2018-10" db="EMBL/GenBank/DDBJ databases">
        <title>Genome sequence of Verticillium nonalfalfae VnAa140.</title>
        <authorList>
            <person name="Stajich J.E."/>
            <person name="Kasson M.T."/>
        </authorList>
    </citation>
    <scope>NUCLEOTIDE SEQUENCE [LARGE SCALE GENOMIC DNA]</scope>
    <source>
        <strain evidence="7 8">VnAa140</strain>
    </source>
</reference>
<dbReference type="EMBL" id="RBVV01000082">
    <property type="protein sequence ID" value="RNJ55239.1"/>
    <property type="molecule type" value="Genomic_DNA"/>
</dbReference>
<dbReference type="STRING" id="1051616.A0A3M9Y3Z9"/>
<dbReference type="GO" id="GO:0005739">
    <property type="term" value="C:mitochondrion"/>
    <property type="evidence" value="ECO:0007669"/>
    <property type="project" value="UniProtKB-SubCell"/>
</dbReference>
<name>A0A3M9Y3Z9_9PEZI</name>
<dbReference type="GeneID" id="39612541"/>
<accession>A0A3M9Y3Z9</accession>
<dbReference type="InterPro" id="IPR049942">
    <property type="entry name" value="DML1/Misato"/>
</dbReference>
<evidence type="ECO:0000256" key="4">
    <source>
        <dbReference type="ARBA" id="ARBA00023128"/>
    </source>
</evidence>
<feature type="domain" description="Misato Segment II tubulin-like" evidence="5">
    <location>
        <begin position="2"/>
        <end position="127"/>
    </location>
</feature>
<comment type="caution">
    <text evidence="7">The sequence shown here is derived from an EMBL/GenBank/DDBJ whole genome shotgun (WGS) entry which is preliminary data.</text>
</comment>
<evidence type="ECO:0000256" key="3">
    <source>
        <dbReference type="ARBA" id="ARBA00008507"/>
    </source>
</evidence>
<dbReference type="PANTHER" id="PTHR13391:SF0">
    <property type="entry name" value="PROTEIN MISATO HOMOLOG 1"/>
    <property type="match status" value="1"/>
</dbReference>